<dbReference type="PROSITE" id="PS00086">
    <property type="entry name" value="CYTOCHROME_P450"/>
    <property type="match status" value="1"/>
</dbReference>
<dbReference type="OrthoDB" id="3203662at2"/>
<dbReference type="PANTHER" id="PTHR46696">
    <property type="entry name" value="P450, PUTATIVE (EUROFUNG)-RELATED"/>
    <property type="match status" value="1"/>
</dbReference>
<accession>A0A3A4AXJ8</accession>
<name>A0A3A4AXJ8_9ACTN</name>
<dbReference type="CDD" id="cd11033">
    <property type="entry name" value="CYP142-like"/>
    <property type="match status" value="1"/>
</dbReference>
<dbReference type="InterPro" id="IPR017972">
    <property type="entry name" value="Cyt_P450_CS"/>
</dbReference>
<dbReference type="GO" id="GO:0020037">
    <property type="term" value="F:heme binding"/>
    <property type="evidence" value="ECO:0007669"/>
    <property type="project" value="InterPro"/>
</dbReference>
<dbReference type="AlphaFoldDB" id="A0A3A4AXJ8"/>
<dbReference type="PANTHER" id="PTHR46696:SF4">
    <property type="entry name" value="BIOTIN BIOSYNTHESIS CYTOCHROME P450"/>
    <property type="match status" value="1"/>
</dbReference>
<keyword evidence="6 7" id="KW-0503">Monooxygenase</keyword>
<dbReference type="GO" id="GO:0008395">
    <property type="term" value="F:steroid hydroxylase activity"/>
    <property type="evidence" value="ECO:0007669"/>
    <property type="project" value="TreeGrafter"/>
</dbReference>
<keyword evidence="2 7" id="KW-0349">Heme</keyword>
<dbReference type="GO" id="GO:0036199">
    <property type="term" value="F:cholest-4-en-3-one 26-monooxygenase activity"/>
    <property type="evidence" value="ECO:0007669"/>
    <property type="project" value="TreeGrafter"/>
</dbReference>
<dbReference type="FunFam" id="1.10.630.10:FF:000018">
    <property type="entry name" value="Cytochrome P450 monooxygenase"/>
    <property type="match status" value="1"/>
</dbReference>
<keyword evidence="4 7" id="KW-0560">Oxidoreductase</keyword>
<evidence type="ECO:0000256" key="6">
    <source>
        <dbReference type="ARBA" id="ARBA00023033"/>
    </source>
</evidence>
<dbReference type="RefSeq" id="WP_119929999.1">
    <property type="nucleotide sequence ID" value="NZ_QZEY01000016.1"/>
</dbReference>
<dbReference type="InterPro" id="IPR036396">
    <property type="entry name" value="Cyt_P450_sf"/>
</dbReference>
<dbReference type="Gene3D" id="1.10.630.10">
    <property type="entry name" value="Cytochrome P450"/>
    <property type="match status" value="1"/>
</dbReference>
<evidence type="ECO:0000256" key="1">
    <source>
        <dbReference type="ARBA" id="ARBA00010617"/>
    </source>
</evidence>
<dbReference type="Pfam" id="PF00067">
    <property type="entry name" value="p450"/>
    <property type="match status" value="1"/>
</dbReference>
<dbReference type="EMBL" id="QZEY01000016">
    <property type="protein sequence ID" value="RJL24142.1"/>
    <property type="molecule type" value="Genomic_DNA"/>
</dbReference>
<dbReference type="InterPro" id="IPR002397">
    <property type="entry name" value="Cyt_P450_B"/>
</dbReference>
<comment type="similarity">
    <text evidence="1 7">Belongs to the cytochrome P450 family.</text>
</comment>
<proteinExistence type="inferred from homology"/>
<dbReference type="Proteomes" id="UP000265768">
    <property type="component" value="Unassembled WGS sequence"/>
</dbReference>
<comment type="caution">
    <text evidence="8">The sequence shown here is derived from an EMBL/GenBank/DDBJ whole genome shotgun (WGS) entry which is preliminary data.</text>
</comment>
<dbReference type="PRINTS" id="PR00385">
    <property type="entry name" value="P450"/>
</dbReference>
<evidence type="ECO:0000256" key="4">
    <source>
        <dbReference type="ARBA" id="ARBA00023002"/>
    </source>
</evidence>
<keyword evidence="5 7" id="KW-0408">Iron</keyword>
<dbReference type="GO" id="GO:0006707">
    <property type="term" value="P:cholesterol catabolic process"/>
    <property type="evidence" value="ECO:0007669"/>
    <property type="project" value="TreeGrafter"/>
</dbReference>
<reference evidence="8 9" key="1">
    <citation type="submission" date="2018-09" db="EMBL/GenBank/DDBJ databases">
        <title>YIM 75507 draft genome.</title>
        <authorList>
            <person name="Tang S."/>
            <person name="Feng Y."/>
        </authorList>
    </citation>
    <scope>NUCLEOTIDE SEQUENCE [LARGE SCALE GENOMIC DNA]</scope>
    <source>
        <strain evidence="8 9">YIM 75507</strain>
    </source>
</reference>
<gene>
    <name evidence="8" type="ORF">D5H75_30280</name>
</gene>
<evidence type="ECO:0000256" key="3">
    <source>
        <dbReference type="ARBA" id="ARBA00022723"/>
    </source>
</evidence>
<keyword evidence="3 7" id="KW-0479">Metal-binding</keyword>
<evidence type="ECO:0000313" key="8">
    <source>
        <dbReference type="EMBL" id="RJL24142.1"/>
    </source>
</evidence>
<organism evidence="8 9">
    <name type="scientific">Bailinhaonella thermotolerans</name>
    <dbReference type="NCBI Taxonomy" id="1070861"/>
    <lineage>
        <taxon>Bacteria</taxon>
        <taxon>Bacillati</taxon>
        <taxon>Actinomycetota</taxon>
        <taxon>Actinomycetes</taxon>
        <taxon>Streptosporangiales</taxon>
        <taxon>Streptosporangiaceae</taxon>
        <taxon>Bailinhaonella</taxon>
    </lineage>
</organism>
<keyword evidence="9" id="KW-1185">Reference proteome</keyword>
<evidence type="ECO:0000256" key="7">
    <source>
        <dbReference type="RuleBase" id="RU000461"/>
    </source>
</evidence>
<dbReference type="GO" id="GO:0005506">
    <property type="term" value="F:iron ion binding"/>
    <property type="evidence" value="ECO:0007669"/>
    <property type="project" value="InterPro"/>
</dbReference>
<evidence type="ECO:0000313" key="9">
    <source>
        <dbReference type="Proteomes" id="UP000265768"/>
    </source>
</evidence>
<dbReference type="InterPro" id="IPR001128">
    <property type="entry name" value="Cyt_P450"/>
</dbReference>
<sequence length="390" mass="42593">MSGLPPGFLAEGFRDGHPWEAYARLRRERPFATWDGEPGFTAVSRYSDVHAISSDPATFCSARGILLVDLAAGHAAPPTIMHTDPPAHTRYRALVAPAFRPAITRGLEPAVRRRVAGLLDAMPSGEPVDVVDALAAPLPMQVICELLGLPGYEWRRYLAWSEAFVPGASALPEEEQAAARDDAVRELLAAARRRRERPGDDVISLLAGLEVDGDRLTDVELLMFLIQLLVAGNETTRHSVAGGLLALAEHPAQWRLLRDGASPLRAVEEILRWTTPVVHFLRTATRDTSVGTRKIAEGERLMLLYGSANRDEAHFGPTAATFDVTRADRPHLAFGHGPHFCLGAALARLEIRVLLEELLTRHRHLTPAGPPEWNGSNVVTGLRRAPLTLT</sequence>
<evidence type="ECO:0000256" key="5">
    <source>
        <dbReference type="ARBA" id="ARBA00023004"/>
    </source>
</evidence>
<dbReference type="SUPFAM" id="SSF48264">
    <property type="entry name" value="Cytochrome P450"/>
    <property type="match status" value="1"/>
</dbReference>
<evidence type="ECO:0000256" key="2">
    <source>
        <dbReference type="ARBA" id="ARBA00022617"/>
    </source>
</evidence>
<protein>
    <submittedName>
        <fullName evidence="8">Cytochrome P450</fullName>
    </submittedName>
</protein>
<dbReference type="PRINTS" id="PR00359">
    <property type="entry name" value="BP450"/>
</dbReference>